<gene>
    <name evidence="2" type="ORF">SAMN05445850_2996</name>
</gene>
<evidence type="ECO:0000313" key="2">
    <source>
        <dbReference type="EMBL" id="SDR14829.1"/>
    </source>
</evidence>
<protein>
    <submittedName>
        <fullName evidence="2">FecR family protein</fullName>
    </submittedName>
</protein>
<dbReference type="RefSeq" id="WP_090804241.1">
    <property type="nucleotide sequence ID" value="NZ_FNKX01000001.1"/>
</dbReference>
<name>A0A1H1GNU7_9BURK</name>
<feature type="chain" id="PRO_5011765012" evidence="1">
    <location>
        <begin position="24"/>
        <end position="326"/>
    </location>
</feature>
<evidence type="ECO:0000313" key="3">
    <source>
        <dbReference type="Proteomes" id="UP000199365"/>
    </source>
</evidence>
<dbReference type="EMBL" id="FNKX01000001">
    <property type="protein sequence ID" value="SDR14829.1"/>
    <property type="molecule type" value="Genomic_DNA"/>
</dbReference>
<organism evidence="2 3">
    <name type="scientific">Paraburkholderia tuberum</name>
    <dbReference type="NCBI Taxonomy" id="157910"/>
    <lineage>
        <taxon>Bacteria</taxon>
        <taxon>Pseudomonadati</taxon>
        <taxon>Pseudomonadota</taxon>
        <taxon>Betaproteobacteria</taxon>
        <taxon>Burkholderiales</taxon>
        <taxon>Burkholderiaceae</taxon>
        <taxon>Paraburkholderia</taxon>
    </lineage>
</organism>
<proteinExistence type="predicted"/>
<sequence>MIFGLFKRSVPFALLLLAPYANAAWTLVQADAAATVIHETGRYQADVGQRFALDDMVETPTSAGVQIQDDAGNSVALGHGTRVMLMRDAHIALLGGWLKVLHACDANTANCAAPVIETARTRFTPADNAVLVIAATATNYRSANERNANVQDTDAVFCESGAASILGIGASHGNVAPLKLDAPRFAMHPAASDTIAVTAGADPAFVAAMPVTFRDALRVLPMPAHPRNEPPGSIRPVAYDDVSDWLDSELAARRDPSTRFTSRFRARLTDPAFRRAVVQRIRDLPDWRALVFPPPPRAAIRSPAIQTGSVYRSAYRSAYPSAPVRP</sequence>
<evidence type="ECO:0000256" key="1">
    <source>
        <dbReference type="SAM" id="SignalP"/>
    </source>
</evidence>
<feature type="signal peptide" evidence="1">
    <location>
        <begin position="1"/>
        <end position="23"/>
    </location>
</feature>
<dbReference type="AlphaFoldDB" id="A0A1H1GNU7"/>
<keyword evidence="1" id="KW-0732">Signal</keyword>
<reference evidence="3" key="1">
    <citation type="submission" date="2016-10" db="EMBL/GenBank/DDBJ databases">
        <authorList>
            <person name="Varghese N."/>
            <person name="Submissions S."/>
        </authorList>
    </citation>
    <scope>NUCLEOTIDE SEQUENCE [LARGE SCALE GENOMIC DNA]</scope>
    <source>
        <strain evidence="3">DUS833</strain>
    </source>
</reference>
<accession>A0A1H1GNU7</accession>
<keyword evidence="3" id="KW-1185">Reference proteome</keyword>
<dbReference type="STRING" id="157910.SAMN05445850_2996"/>
<dbReference type="Proteomes" id="UP000199365">
    <property type="component" value="Unassembled WGS sequence"/>
</dbReference>